<feature type="region of interest" description="Disordered" evidence="6">
    <location>
        <begin position="1"/>
        <end position="20"/>
    </location>
</feature>
<sequence length="256" mass="28041">MDATFSPQRSNTDEESTLSRAKHVEKHKGYGYLMRDCIIGFADGITVPFALTAGLSSLGQSKLVVLGGLAELFAGSISMGLGAWLAAVTEKQHYELEEAREWREVREKPTEEEEEIFDLFAEYGVDRQAARSVVTALKANEDQWVRFMMDFELKLEKPAIKTACVEGLVMGVSYFIGGLFPLVPYFAFPHNTLHGLFTSIAVTGMVLLLFGFTKARLIGTSWKAAFAGAIQMLIVGSVAAAVAYGIVRAVDSNRNL</sequence>
<dbReference type="RefSeq" id="XP_033590273.1">
    <property type="nucleotide sequence ID" value="XM_033736048.1"/>
</dbReference>
<feature type="transmembrane region" description="Helical" evidence="7">
    <location>
        <begin position="163"/>
        <end position="187"/>
    </location>
</feature>
<name>A0A6A6PW39_9PEZI</name>
<evidence type="ECO:0000256" key="3">
    <source>
        <dbReference type="ARBA" id="ARBA00022692"/>
    </source>
</evidence>
<feature type="compositionally biased region" description="Polar residues" evidence="6">
    <location>
        <begin position="1"/>
        <end position="10"/>
    </location>
</feature>
<dbReference type="EMBL" id="MU001635">
    <property type="protein sequence ID" value="KAF2483703.1"/>
    <property type="molecule type" value="Genomic_DNA"/>
</dbReference>
<gene>
    <name evidence="8" type="ORF">BDY17DRAFT_316948</name>
</gene>
<evidence type="ECO:0000256" key="4">
    <source>
        <dbReference type="ARBA" id="ARBA00022989"/>
    </source>
</evidence>
<keyword evidence="3 7" id="KW-0812">Transmembrane</keyword>
<dbReference type="CDD" id="cd02435">
    <property type="entry name" value="CCC1"/>
    <property type="match status" value="1"/>
</dbReference>
<accession>A0A6A6PW39</accession>
<evidence type="ECO:0000313" key="8">
    <source>
        <dbReference type="EMBL" id="KAF2483703.1"/>
    </source>
</evidence>
<dbReference type="GO" id="GO:0012505">
    <property type="term" value="C:endomembrane system"/>
    <property type="evidence" value="ECO:0007669"/>
    <property type="project" value="UniProtKB-SubCell"/>
</dbReference>
<proteinExistence type="inferred from homology"/>
<keyword evidence="9" id="KW-1185">Reference proteome</keyword>
<evidence type="ECO:0000256" key="5">
    <source>
        <dbReference type="ARBA" id="ARBA00023136"/>
    </source>
</evidence>
<organism evidence="8 9">
    <name type="scientific">Neohortaea acidophila</name>
    <dbReference type="NCBI Taxonomy" id="245834"/>
    <lineage>
        <taxon>Eukaryota</taxon>
        <taxon>Fungi</taxon>
        <taxon>Dikarya</taxon>
        <taxon>Ascomycota</taxon>
        <taxon>Pezizomycotina</taxon>
        <taxon>Dothideomycetes</taxon>
        <taxon>Dothideomycetidae</taxon>
        <taxon>Mycosphaerellales</taxon>
        <taxon>Teratosphaeriaceae</taxon>
        <taxon>Neohortaea</taxon>
    </lineage>
</organism>
<keyword evidence="5 7" id="KW-0472">Membrane</keyword>
<dbReference type="InterPro" id="IPR008217">
    <property type="entry name" value="Ccc1_fam"/>
</dbReference>
<comment type="subcellular location">
    <subcellularLocation>
        <location evidence="1">Endomembrane system</location>
        <topology evidence="1">Multi-pass membrane protein</topology>
    </subcellularLocation>
</comment>
<feature type="transmembrane region" description="Helical" evidence="7">
    <location>
        <begin position="224"/>
        <end position="247"/>
    </location>
</feature>
<evidence type="ECO:0000256" key="6">
    <source>
        <dbReference type="SAM" id="MobiDB-lite"/>
    </source>
</evidence>
<evidence type="ECO:0000256" key="1">
    <source>
        <dbReference type="ARBA" id="ARBA00004127"/>
    </source>
</evidence>
<dbReference type="AlphaFoldDB" id="A0A6A6PW39"/>
<dbReference type="Proteomes" id="UP000799767">
    <property type="component" value="Unassembled WGS sequence"/>
</dbReference>
<dbReference type="GO" id="GO:0005384">
    <property type="term" value="F:manganese ion transmembrane transporter activity"/>
    <property type="evidence" value="ECO:0007669"/>
    <property type="project" value="InterPro"/>
</dbReference>
<evidence type="ECO:0000256" key="2">
    <source>
        <dbReference type="ARBA" id="ARBA00007049"/>
    </source>
</evidence>
<dbReference type="Pfam" id="PF01988">
    <property type="entry name" value="VIT1"/>
    <property type="match status" value="1"/>
</dbReference>
<dbReference type="PANTHER" id="PTHR31851">
    <property type="entry name" value="FE(2+)/MN(2+) TRANSPORTER PCL1"/>
    <property type="match status" value="1"/>
</dbReference>
<dbReference type="GO" id="GO:0030026">
    <property type="term" value="P:intracellular manganese ion homeostasis"/>
    <property type="evidence" value="ECO:0007669"/>
    <property type="project" value="InterPro"/>
</dbReference>
<protein>
    <submittedName>
        <fullName evidence="8">Ccc1 family</fullName>
    </submittedName>
</protein>
<dbReference type="GeneID" id="54477050"/>
<keyword evidence="4 7" id="KW-1133">Transmembrane helix</keyword>
<feature type="transmembrane region" description="Helical" evidence="7">
    <location>
        <begin position="63"/>
        <end position="87"/>
    </location>
</feature>
<dbReference type="OrthoDB" id="73465at2759"/>
<feature type="transmembrane region" description="Helical" evidence="7">
    <location>
        <begin position="32"/>
        <end position="51"/>
    </location>
</feature>
<evidence type="ECO:0000256" key="7">
    <source>
        <dbReference type="SAM" id="Phobius"/>
    </source>
</evidence>
<evidence type="ECO:0000313" key="9">
    <source>
        <dbReference type="Proteomes" id="UP000799767"/>
    </source>
</evidence>
<reference evidence="8" key="1">
    <citation type="journal article" date="2020" name="Stud. Mycol.">
        <title>101 Dothideomycetes genomes: a test case for predicting lifestyles and emergence of pathogens.</title>
        <authorList>
            <person name="Haridas S."/>
            <person name="Albert R."/>
            <person name="Binder M."/>
            <person name="Bloem J."/>
            <person name="Labutti K."/>
            <person name="Salamov A."/>
            <person name="Andreopoulos B."/>
            <person name="Baker S."/>
            <person name="Barry K."/>
            <person name="Bills G."/>
            <person name="Bluhm B."/>
            <person name="Cannon C."/>
            <person name="Castanera R."/>
            <person name="Culley D."/>
            <person name="Daum C."/>
            <person name="Ezra D."/>
            <person name="Gonzalez J."/>
            <person name="Henrissat B."/>
            <person name="Kuo A."/>
            <person name="Liang C."/>
            <person name="Lipzen A."/>
            <person name="Lutzoni F."/>
            <person name="Magnuson J."/>
            <person name="Mondo S."/>
            <person name="Nolan M."/>
            <person name="Ohm R."/>
            <person name="Pangilinan J."/>
            <person name="Park H.-J."/>
            <person name="Ramirez L."/>
            <person name="Alfaro M."/>
            <person name="Sun H."/>
            <person name="Tritt A."/>
            <person name="Yoshinaga Y."/>
            <person name="Zwiers L.-H."/>
            <person name="Turgeon B."/>
            <person name="Goodwin S."/>
            <person name="Spatafora J."/>
            <person name="Crous P."/>
            <person name="Grigoriev I."/>
        </authorList>
    </citation>
    <scope>NUCLEOTIDE SEQUENCE</scope>
    <source>
        <strain evidence="8">CBS 113389</strain>
    </source>
</reference>
<comment type="similarity">
    <text evidence="2">Belongs to the CCC1 family.</text>
</comment>
<feature type="transmembrane region" description="Helical" evidence="7">
    <location>
        <begin position="193"/>
        <end position="212"/>
    </location>
</feature>